<feature type="coiled-coil region" evidence="1">
    <location>
        <begin position="189"/>
        <end position="247"/>
    </location>
</feature>
<protein>
    <submittedName>
        <fullName evidence="2">Sensory transduction protein kinase</fullName>
    </submittedName>
</protein>
<dbReference type="Gene3D" id="3.30.565.10">
    <property type="entry name" value="Histidine kinase-like ATPase, C-terminal domain"/>
    <property type="match status" value="1"/>
</dbReference>
<evidence type="ECO:0000313" key="2">
    <source>
        <dbReference type="EMBL" id="CAA6808818.1"/>
    </source>
</evidence>
<dbReference type="GO" id="GO:0016301">
    <property type="term" value="F:kinase activity"/>
    <property type="evidence" value="ECO:0007669"/>
    <property type="project" value="UniProtKB-KW"/>
</dbReference>
<dbReference type="AlphaFoldDB" id="A0A6S6SK40"/>
<organism evidence="2">
    <name type="scientific">uncultured Sulfurovum sp</name>
    <dbReference type="NCBI Taxonomy" id="269237"/>
    <lineage>
        <taxon>Bacteria</taxon>
        <taxon>Pseudomonadati</taxon>
        <taxon>Campylobacterota</taxon>
        <taxon>Epsilonproteobacteria</taxon>
        <taxon>Campylobacterales</taxon>
        <taxon>Sulfurovaceae</taxon>
        <taxon>Sulfurovum</taxon>
        <taxon>environmental samples</taxon>
    </lineage>
</organism>
<reference evidence="2" key="1">
    <citation type="submission" date="2020-01" db="EMBL/GenBank/DDBJ databases">
        <authorList>
            <person name="Meier V. D."/>
            <person name="Meier V D."/>
        </authorList>
    </citation>
    <scope>NUCLEOTIDE SEQUENCE</scope>
    <source>
        <strain evidence="2">HLG_WM_MAG_02</strain>
    </source>
</reference>
<dbReference type="EMBL" id="CACVAZ010000055">
    <property type="protein sequence ID" value="CAA6808818.1"/>
    <property type="molecule type" value="Genomic_DNA"/>
</dbReference>
<proteinExistence type="predicted"/>
<dbReference type="Gene3D" id="3.30.450.40">
    <property type="match status" value="1"/>
</dbReference>
<gene>
    <name evidence="2" type="ORF">HELGO_WM14296</name>
</gene>
<dbReference type="SUPFAM" id="SSF55874">
    <property type="entry name" value="ATPase domain of HSP90 chaperone/DNA topoisomerase II/histidine kinase"/>
    <property type="match status" value="1"/>
</dbReference>
<dbReference type="InterPro" id="IPR029016">
    <property type="entry name" value="GAF-like_dom_sf"/>
</dbReference>
<dbReference type="InterPro" id="IPR036890">
    <property type="entry name" value="HATPase_C_sf"/>
</dbReference>
<evidence type="ECO:0000256" key="1">
    <source>
        <dbReference type="SAM" id="Coils"/>
    </source>
</evidence>
<keyword evidence="2" id="KW-0808">Transferase</keyword>
<sequence length="606" mass="69761">MSKSKEQCLSIISERFAQRDKVLALEESIKEISGSEYSLIGTYNQKTNILKTRNMRIPLSSSILESVLLSRKVFFDNHVQSHKKYDKELDNPLNINLKSIMIVPILNRSKENLIGFISAFNSMENGHEFQRYDTRSISLLNKYSREVIEFLLKNNFNTNEDKEVLAESPKIEVTKKIKKVNKIVIRKTKSDLENELSEQGKKLLELEQLLKVKNEEIDKIKKKGKEVVLVEKNIDELKKIVSFLSNEMTYLANDNHAIYTFLEVIRNSLYNKKQLAFIDEKLKNSQFINNFSDSVYTEAKIPLINQEFNPFESFASLTNLYSKAFVNENILFNVFIDPQLPSKMFADVEKIKSVIVHLINNVKGLIDKNGIATLAITYVKAQESIEIMVKGIQPKEERKFSDFFKSNVISNSLTSNNLGLGLSISSNLINILGAKLKLTTEGQNEHAFIALVPIKIVDSVEKKKYFKNKKPLKIGILFNEEDNYAYANLRDYLDAFSIDKSNIVAFTSYNKMNNLKISHFICFENMFSDKINMNKFPSITILTYSDAIISSRYMKSLKINELYINSYYGMALQKILFPEVKAENLKGNTLLVEDTFFTKITNKLKR</sequence>
<keyword evidence="1" id="KW-0175">Coiled coil</keyword>
<keyword evidence="2" id="KW-0418">Kinase</keyword>
<name>A0A6S6SK40_9BACT</name>
<accession>A0A6S6SK40</accession>
<dbReference type="SUPFAM" id="SSF55781">
    <property type="entry name" value="GAF domain-like"/>
    <property type="match status" value="1"/>
</dbReference>